<keyword evidence="5 11" id="KW-0808">Transferase</keyword>
<evidence type="ECO:0000256" key="11">
    <source>
        <dbReference type="RuleBase" id="RU003832"/>
    </source>
</evidence>
<dbReference type="Proteomes" id="UP000054815">
    <property type="component" value="Unassembled WGS sequence"/>
</dbReference>
<gene>
    <name evidence="13" type="primary">Cdk5rap1</name>
    <name evidence="13" type="ORF">T4E_1658</name>
</gene>
<dbReference type="InterPro" id="IPR055270">
    <property type="entry name" value="Glyco_tran_10_C"/>
</dbReference>
<feature type="domain" description="TRAM" evidence="12">
    <location>
        <begin position="205"/>
        <end position="284"/>
    </location>
</feature>
<evidence type="ECO:0000313" key="14">
    <source>
        <dbReference type="Proteomes" id="UP000054815"/>
    </source>
</evidence>
<dbReference type="PANTHER" id="PTHR43020">
    <property type="entry name" value="CDK5 REGULATORY SUBUNIT-ASSOCIATED PROTEIN 1"/>
    <property type="match status" value="1"/>
</dbReference>
<keyword evidence="4 11" id="KW-0328">Glycosyltransferase</keyword>
<dbReference type="Pfam" id="PF17039">
    <property type="entry name" value="Glyco_tran_10_N"/>
    <property type="match status" value="1"/>
</dbReference>
<evidence type="ECO:0000256" key="9">
    <source>
        <dbReference type="ARBA" id="ARBA00023136"/>
    </source>
</evidence>
<comment type="subcellular location">
    <subcellularLocation>
        <location evidence="1 11">Golgi apparatus</location>
        <location evidence="1 11">Golgi stack membrane</location>
        <topology evidence="1 11">Single-pass type II membrane protein</topology>
    </subcellularLocation>
</comment>
<proteinExistence type="inferred from homology"/>
<comment type="pathway">
    <text evidence="2">Protein modification; protein glycosylation.</text>
</comment>
<organism evidence="13 14">
    <name type="scientific">Trichinella pseudospiralis</name>
    <name type="common">Parasitic roundworm</name>
    <dbReference type="NCBI Taxonomy" id="6337"/>
    <lineage>
        <taxon>Eukaryota</taxon>
        <taxon>Metazoa</taxon>
        <taxon>Ecdysozoa</taxon>
        <taxon>Nematoda</taxon>
        <taxon>Enoplea</taxon>
        <taxon>Dorylaimia</taxon>
        <taxon>Trichinellida</taxon>
        <taxon>Trichinellidae</taxon>
        <taxon>Trichinella</taxon>
    </lineage>
</organism>
<evidence type="ECO:0000256" key="4">
    <source>
        <dbReference type="ARBA" id="ARBA00022676"/>
    </source>
</evidence>
<dbReference type="PANTHER" id="PTHR43020:SF2">
    <property type="entry name" value="MITOCHONDRIAL TRNA METHYLTHIOTRANSFERASE CDK5RAP1"/>
    <property type="match status" value="1"/>
</dbReference>
<dbReference type="EMBL" id="JYDU01000262">
    <property type="protein sequence ID" value="KRX87874.1"/>
    <property type="molecule type" value="Genomic_DNA"/>
</dbReference>
<dbReference type="AlphaFoldDB" id="A0A0V0XIQ3"/>
<dbReference type="Pfam" id="PF01938">
    <property type="entry name" value="TRAM"/>
    <property type="match status" value="1"/>
</dbReference>
<dbReference type="SUPFAM" id="SSF102114">
    <property type="entry name" value="Radical SAM enzymes"/>
    <property type="match status" value="1"/>
</dbReference>
<dbReference type="InterPro" id="IPR002792">
    <property type="entry name" value="TRAM_dom"/>
</dbReference>
<dbReference type="SFLD" id="SFLDS00029">
    <property type="entry name" value="Radical_SAM"/>
    <property type="match status" value="1"/>
</dbReference>
<accession>A0A0V0XIQ3</accession>
<evidence type="ECO:0000256" key="7">
    <source>
        <dbReference type="ARBA" id="ARBA00022968"/>
    </source>
</evidence>
<evidence type="ECO:0000256" key="1">
    <source>
        <dbReference type="ARBA" id="ARBA00004447"/>
    </source>
</evidence>
<dbReference type="GO" id="GO:0032580">
    <property type="term" value="C:Golgi cisterna membrane"/>
    <property type="evidence" value="ECO:0007669"/>
    <property type="project" value="UniProtKB-SubCell"/>
</dbReference>
<evidence type="ECO:0000259" key="12">
    <source>
        <dbReference type="PROSITE" id="PS50926"/>
    </source>
</evidence>
<keyword evidence="10" id="KW-0325">Glycoprotein</keyword>
<feature type="transmembrane region" description="Helical" evidence="11">
    <location>
        <begin position="314"/>
        <end position="334"/>
    </location>
</feature>
<dbReference type="GO" id="GO:0005739">
    <property type="term" value="C:mitochondrion"/>
    <property type="evidence" value="ECO:0007669"/>
    <property type="project" value="TreeGrafter"/>
</dbReference>
<dbReference type="EC" id="2.4.1.-" evidence="11"/>
<comment type="caution">
    <text evidence="13">The sequence shown here is derived from an EMBL/GenBank/DDBJ whole genome shotgun (WGS) entry which is preliminary data.</text>
</comment>
<dbReference type="InterPro" id="IPR058240">
    <property type="entry name" value="rSAM_sf"/>
</dbReference>
<keyword evidence="11" id="KW-0333">Golgi apparatus</keyword>
<dbReference type="GO" id="GO:0005829">
    <property type="term" value="C:cytosol"/>
    <property type="evidence" value="ECO:0007669"/>
    <property type="project" value="TreeGrafter"/>
</dbReference>
<keyword evidence="8 11" id="KW-1133">Transmembrane helix</keyword>
<evidence type="ECO:0000256" key="2">
    <source>
        <dbReference type="ARBA" id="ARBA00004922"/>
    </source>
</evidence>
<evidence type="ECO:0000256" key="6">
    <source>
        <dbReference type="ARBA" id="ARBA00022692"/>
    </source>
</evidence>
<sequence length="685" mass="77821">MAKRSARPSGSEIGLVDLIAGPDAYRDLPRLIASCETGQQAVNTIFSYDETYADIHPVRRDSSSKTIMRGCSNMCSYCIVPFTRGFEKSRPGVKEVTLLGQNVNSYCDADANATIVDGQQYLASGFVNVVKRKNSGIRFAELLQRLSSINSNVRIRFTSPHPKDFPDERTKAHRRYCDDVPMDVKKARSQQLQSEFRKGALALNKTFIGKTLTVLVEKESKRSSGFWMGRSDGNLKIIFPKGSVNCFDSSSSSSVHRRNSKIGDFVAVDITDASSEVLKGFATRIATSQPVSHCVHRPSLQLLVMDYYCGRLHVPLKIFSLAILLLATVIFVIIRDGRELFFAEPKLTFVENGGEPRQLEKLILLFISVGQPELRFTTGRQNCGLDYDCIASNDKRLFPLSSAVIFELRDVRLSSIFLPKRDDQMFIFYSREAPPQLFAPTLGVGNFFDHSVTYLPISWLHCPYGMVKKKKKKKKGNSGEESIATSLVQPNRTRLAFWIASKCSSHSGREWLVHRLAQYVPIDTYGACGTLPLARAAFDHDRQRSLAKLYKFRIVFENTVCRNYMTERFFEALIDGSVPVVLRRADYESIAPEHSFIAADDFRSAKQLADYLNYLDKNSEQYAKYFHWTRLYSVELVRSCVCKLCLAIKEKSGTRTRDFNNTNNNFYQWWNEENDCQYDFASRFV</sequence>
<keyword evidence="9 11" id="KW-0472">Membrane</keyword>
<dbReference type="FunFam" id="3.40.50.11660:FF:000002">
    <property type="entry name" value="Alpha-(1,3)-fucosyltransferase"/>
    <property type="match status" value="1"/>
</dbReference>
<dbReference type="GO" id="GO:0051536">
    <property type="term" value="F:iron-sulfur cluster binding"/>
    <property type="evidence" value="ECO:0007669"/>
    <property type="project" value="InterPro"/>
</dbReference>
<dbReference type="PROSITE" id="PS50926">
    <property type="entry name" value="TRAM"/>
    <property type="match status" value="1"/>
</dbReference>
<dbReference type="InterPro" id="IPR031481">
    <property type="entry name" value="Glyco_tran_10_N"/>
</dbReference>
<dbReference type="Gene3D" id="3.30.750.210">
    <property type="match status" value="1"/>
</dbReference>
<keyword evidence="6 11" id="KW-0812">Transmembrane</keyword>
<reference evidence="13 14" key="1">
    <citation type="submission" date="2015-01" db="EMBL/GenBank/DDBJ databases">
        <title>Evolution of Trichinella species and genotypes.</title>
        <authorList>
            <person name="Korhonen P.K."/>
            <person name="Edoardo P."/>
            <person name="Giuseppe L.R."/>
            <person name="Gasser R.B."/>
        </authorList>
    </citation>
    <scope>NUCLEOTIDE SEQUENCE [LARGE SCALE GENOMIC DNA]</scope>
    <source>
        <strain evidence="13">ISS141</strain>
    </source>
</reference>
<dbReference type="GO" id="GO:0035597">
    <property type="term" value="F:tRNA-2-methylthio-N(6)-dimethylallyladenosine(37) synthase activity"/>
    <property type="evidence" value="ECO:0007669"/>
    <property type="project" value="TreeGrafter"/>
</dbReference>
<dbReference type="UniPathway" id="UPA00378"/>
<protein>
    <recommendedName>
        <fullName evidence="11">Fucosyltransferase</fullName>
        <ecNumber evidence="11">2.4.1.-</ecNumber>
    </recommendedName>
</protein>
<dbReference type="SUPFAM" id="SSF53756">
    <property type="entry name" value="UDP-Glycosyltransferase/glycogen phosphorylase"/>
    <property type="match status" value="1"/>
</dbReference>
<comment type="similarity">
    <text evidence="3 11">Belongs to the glycosyltransferase 10 family.</text>
</comment>
<evidence type="ECO:0000256" key="10">
    <source>
        <dbReference type="ARBA" id="ARBA00023180"/>
    </source>
</evidence>
<keyword evidence="7" id="KW-0735">Signal-anchor</keyword>
<dbReference type="InterPro" id="IPR007197">
    <property type="entry name" value="rSAM"/>
</dbReference>
<evidence type="ECO:0000256" key="3">
    <source>
        <dbReference type="ARBA" id="ARBA00008919"/>
    </source>
</evidence>
<dbReference type="InterPro" id="IPR038577">
    <property type="entry name" value="GT10-like_C_sf"/>
</dbReference>
<dbReference type="Gene3D" id="3.40.50.11660">
    <property type="entry name" value="Glycosyl transferase family 10, C-terminal domain"/>
    <property type="match status" value="1"/>
</dbReference>
<evidence type="ECO:0000256" key="5">
    <source>
        <dbReference type="ARBA" id="ARBA00022679"/>
    </source>
</evidence>
<evidence type="ECO:0000313" key="13">
    <source>
        <dbReference type="EMBL" id="KRX87874.1"/>
    </source>
</evidence>
<dbReference type="Pfam" id="PF00852">
    <property type="entry name" value="Glyco_transf_10"/>
    <property type="match status" value="1"/>
</dbReference>
<name>A0A0V0XIQ3_TRIPS</name>
<evidence type="ECO:0000256" key="8">
    <source>
        <dbReference type="ARBA" id="ARBA00022989"/>
    </source>
</evidence>
<dbReference type="GO" id="GO:0008417">
    <property type="term" value="F:fucosyltransferase activity"/>
    <property type="evidence" value="ECO:0007669"/>
    <property type="project" value="UniProtKB-ARBA"/>
</dbReference>